<keyword evidence="3" id="KW-0804">Transcription</keyword>
<evidence type="ECO:0000256" key="3">
    <source>
        <dbReference type="ARBA" id="ARBA00023163"/>
    </source>
</evidence>
<gene>
    <name evidence="5" type="ordered locus">Slin_0075</name>
</gene>
<feature type="domain" description="HTH hxlR-type" evidence="4">
    <location>
        <begin position="11"/>
        <end position="110"/>
    </location>
</feature>
<organism evidence="5 6">
    <name type="scientific">Spirosoma linguale (strain ATCC 33905 / DSM 74 / LMG 10896 / Claus 1)</name>
    <dbReference type="NCBI Taxonomy" id="504472"/>
    <lineage>
        <taxon>Bacteria</taxon>
        <taxon>Pseudomonadati</taxon>
        <taxon>Bacteroidota</taxon>
        <taxon>Cytophagia</taxon>
        <taxon>Cytophagales</taxon>
        <taxon>Cytophagaceae</taxon>
        <taxon>Spirosoma</taxon>
    </lineage>
</organism>
<dbReference type="PROSITE" id="PS51118">
    <property type="entry name" value="HTH_HXLR"/>
    <property type="match status" value="1"/>
</dbReference>
<evidence type="ECO:0000313" key="6">
    <source>
        <dbReference type="Proteomes" id="UP000002028"/>
    </source>
</evidence>
<evidence type="ECO:0000259" key="4">
    <source>
        <dbReference type="PROSITE" id="PS51118"/>
    </source>
</evidence>
<dbReference type="SUPFAM" id="SSF46785">
    <property type="entry name" value="Winged helix' DNA-binding domain"/>
    <property type="match status" value="1"/>
</dbReference>
<dbReference type="CDD" id="cd00090">
    <property type="entry name" value="HTH_ARSR"/>
    <property type="match status" value="1"/>
</dbReference>
<dbReference type="Gene3D" id="1.10.10.10">
    <property type="entry name" value="Winged helix-like DNA-binding domain superfamily/Winged helix DNA-binding domain"/>
    <property type="match status" value="1"/>
</dbReference>
<evidence type="ECO:0000256" key="2">
    <source>
        <dbReference type="ARBA" id="ARBA00023125"/>
    </source>
</evidence>
<protein>
    <submittedName>
        <fullName evidence="5">Transcriptional regulator, HxlR family</fullName>
    </submittedName>
</protein>
<dbReference type="InterPro" id="IPR036390">
    <property type="entry name" value="WH_DNA-bd_sf"/>
</dbReference>
<proteinExistence type="predicted"/>
<dbReference type="GO" id="GO:0003677">
    <property type="term" value="F:DNA binding"/>
    <property type="evidence" value="ECO:0007669"/>
    <property type="project" value="UniProtKB-KW"/>
</dbReference>
<reference evidence="5 6" key="1">
    <citation type="journal article" date="2010" name="Stand. Genomic Sci.">
        <title>Complete genome sequence of Spirosoma linguale type strain (1).</title>
        <authorList>
            <person name="Lail K."/>
            <person name="Sikorski J."/>
            <person name="Saunders E."/>
            <person name="Lapidus A."/>
            <person name="Glavina Del Rio T."/>
            <person name="Copeland A."/>
            <person name="Tice H."/>
            <person name="Cheng J.-F."/>
            <person name="Lucas S."/>
            <person name="Nolan M."/>
            <person name="Bruce D."/>
            <person name="Goodwin L."/>
            <person name="Pitluck S."/>
            <person name="Ivanova N."/>
            <person name="Mavromatis K."/>
            <person name="Ovchinnikova G."/>
            <person name="Pati A."/>
            <person name="Chen A."/>
            <person name="Palaniappan K."/>
            <person name="Land M."/>
            <person name="Hauser L."/>
            <person name="Chang Y.-J."/>
            <person name="Jeffries C.D."/>
            <person name="Chain P."/>
            <person name="Brettin T."/>
            <person name="Detter J.C."/>
            <person name="Schuetze A."/>
            <person name="Rohde M."/>
            <person name="Tindall B.J."/>
            <person name="Goeker M."/>
            <person name="Bristow J."/>
            <person name="Eisen J.A."/>
            <person name="Markowitz V."/>
            <person name="Hugenholtz P."/>
            <person name="Kyrpides N.C."/>
            <person name="Klenk H.-P."/>
            <person name="Chen F."/>
        </authorList>
    </citation>
    <scope>NUCLEOTIDE SEQUENCE [LARGE SCALE GENOMIC DNA]</scope>
    <source>
        <strain evidence="6">ATCC 33905 / DSM 74 / LMG 10896 / Claus 1</strain>
    </source>
</reference>
<keyword evidence="6" id="KW-1185">Reference proteome</keyword>
<dbReference type="PANTHER" id="PTHR33204:SF29">
    <property type="entry name" value="TRANSCRIPTIONAL REGULATOR"/>
    <property type="match status" value="1"/>
</dbReference>
<dbReference type="KEGG" id="sli:Slin_0075"/>
<sequence length="129" mass="14603">MTRNVCLRNPQPIHDTLELVGGKWKMVILATLLERGDLRFGELQRAVGDITPRILSHELKQLEENKMITRRVYDTSPITVEYGITAYGRTLETVIVALFEWGVTHRQTIMHENAAETPEAGVKASSPFD</sequence>
<dbReference type="RefSeq" id="WP_012924700.1">
    <property type="nucleotide sequence ID" value="NC_013730.1"/>
</dbReference>
<dbReference type="PANTHER" id="PTHR33204">
    <property type="entry name" value="TRANSCRIPTIONAL REGULATOR, MARR FAMILY"/>
    <property type="match status" value="1"/>
</dbReference>
<dbReference type="InterPro" id="IPR036388">
    <property type="entry name" value="WH-like_DNA-bd_sf"/>
</dbReference>
<dbReference type="InterPro" id="IPR002577">
    <property type="entry name" value="HTH_HxlR"/>
</dbReference>
<dbReference type="InterPro" id="IPR011991">
    <property type="entry name" value="ArsR-like_HTH"/>
</dbReference>
<dbReference type="HOGENOM" id="CLU_111585_5_2_10"/>
<keyword evidence="1" id="KW-0805">Transcription regulation</keyword>
<dbReference type="EMBL" id="CP001769">
    <property type="protein sequence ID" value="ADB36148.1"/>
    <property type="molecule type" value="Genomic_DNA"/>
</dbReference>
<dbReference type="Proteomes" id="UP000002028">
    <property type="component" value="Chromosome"/>
</dbReference>
<dbReference type="AlphaFoldDB" id="D2QBG6"/>
<dbReference type="eggNOG" id="COG1733">
    <property type="taxonomic scope" value="Bacteria"/>
</dbReference>
<accession>D2QBG6</accession>
<keyword evidence="2" id="KW-0238">DNA-binding</keyword>
<dbReference type="GO" id="GO:0006355">
    <property type="term" value="P:regulation of DNA-templated transcription"/>
    <property type="evidence" value="ECO:0007669"/>
    <property type="project" value="UniProtKB-ARBA"/>
</dbReference>
<evidence type="ECO:0000256" key="1">
    <source>
        <dbReference type="ARBA" id="ARBA00023015"/>
    </source>
</evidence>
<evidence type="ECO:0000313" key="5">
    <source>
        <dbReference type="EMBL" id="ADB36148.1"/>
    </source>
</evidence>
<name>D2QBG6_SPILD</name>
<dbReference type="STRING" id="504472.Slin_0075"/>
<dbReference type="Pfam" id="PF01638">
    <property type="entry name" value="HxlR"/>
    <property type="match status" value="1"/>
</dbReference>